<protein>
    <submittedName>
        <fullName evidence="2">Uncharacterized protein</fullName>
    </submittedName>
</protein>
<dbReference type="OrthoDB" id="2533882at2759"/>
<dbReference type="AlphaFoldDB" id="A0A1Y2C2K2"/>
<name>A0A1Y2C2K2_9BASI</name>
<sequence length="819" mass="91806">MASFRRLPFELQALLAQLPALRTATPVRFPPALLRRALSTPAIAINRNLSSVADDEVQEAPAQNLFETTNTEYSHIPLSKLDHPPAARTPADSLIALLDSNQHAEAGALLKDFREAGQYIPRHLRFAKHAEELLKADPASDWLEWWSLAPPLSSFRTVSLGQVKQNLRQLDARAARIVDALLEDQPHDWERLKRFAVLLAQHGHARVVAERLLVHFAAYAPQGMGEELFGATMAALQRQLKEVAGMGSLAFRTLAKRRRDRKLSEEQRQLVKERRYDEGAARGGEGSPPRLYLARRTMHEVDLMAHIRQRMILAHANFGRLDLAVNLVSASRGRWEISGRACRISKTTILRLLALASATDRFNLFNQLYACLEANGGRLTRVQKAGLRRRIPYFARGVDYEAPDAIPSAKEAFSTWRYASYVGSMEEGGLTEAPIDVQTGPSPSRDPFLAALNEQPINLGRVSKHLLAAIADNSLPLPRDTARFIRLSRQNNQEDQLAALEEFFDPRSGISPRLTRFWYTSSMLSHLEHDEHAATLRLFVKFFDVTGFGAELQQAFSTYAPHARKIALKHRIRPDAYVFSLAIQALIPIIDPKVAPHQPIPSRNTLVERLFFSLLTSPPSVIPIRSSPSTKTTPLDPATFTPFLQTLFNRRLPPSQLLEMLLILLRHGLSPTKHQHGIILASYARNGPPLDTLFLLDLLEGVSSPEHRPSATLVQQLQSMGEMTIPTMEDRGGPPDVKAYTAVLVGLTQQGELATAREVEGRVEGREFEKDFGWRIALQKLGKKDGLGARREVKSAAREREREMSEERELEKVEERLSM</sequence>
<evidence type="ECO:0000313" key="3">
    <source>
        <dbReference type="Proteomes" id="UP000193467"/>
    </source>
</evidence>
<organism evidence="2 3">
    <name type="scientific">Leucosporidium creatinivorum</name>
    <dbReference type="NCBI Taxonomy" id="106004"/>
    <lineage>
        <taxon>Eukaryota</taxon>
        <taxon>Fungi</taxon>
        <taxon>Dikarya</taxon>
        <taxon>Basidiomycota</taxon>
        <taxon>Pucciniomycotina</taxon>
        <taxon>Microbotryomycetes</taxon>
        <taxon>Leucosporidiales</taxon>
        <taxon>Leucosporidium</taxon>
    </lineage>
</organism>
<dbReference type="InParanoid" id="A0A1Y2C2K2"/>
<dbReference type="Gene3D" id="1.25.40.10">
    <property type="entry name" value="Tetratricopeptide repeat domain"/>
    <property type="match status" value="1"/>
</dbReference>
<dbReference type="Proteomes" id="UP000193467">
    <property type="component" value="Unassembled WGS sequence"/>
</dbReference>
<feature type="region of interest" description="Disordered" evidence="1">
    <location>
        <begin position="786"/>
        <end position="819"/>
    </location>
</feature>
<dbReference type="EMBL" id="MCGR01000138">
    <property type="protein sequence ID" value="ORY41114.1"/>
    <property type="molecule type" value="Genomic_DNA"/>
</dbReference>
<gene>
    <name evidence="2" type="ORF">BCR35DRAFT_43098</name>
</gene>
<reference evidence="2 3" key="1">
    <citation type="submission" date="2016-07" db="EMBL/GenBank/DDBJ databases">
        <title>Pervasive Adenine N6-methylation of Active Genes in Fungi.</title>
        <authorList>
            <consortium name="DOE Joint Genome Institute"/>
            <person name="Mondo S.J."/>
            <person name="Dannebaum R.O."/>
            <person name="Kuo R.C."/>
            <person name="Labutti K."/>
            <person name="Haridas S."/>
            <person name="Kuo A."/>
            <person name="Salamov A."/>
            <person name="Ahrendt S.R."/>
            <person name="Lipzen A."/>
            <person name="Sullivan W."/>
            <person name="Andreopoulos W.B."/>
            <person name="Clum A."/>
            <person name="Lindquist E."/>
            <person name="Daum C."/>
            <person name="Ramamoorthy G.K."/>
            <person name="Gryganskyi A."/>
            <person name="Culley D."/>
            <person name="Magnuson J.K."/>
            <person name="James T.Y."/>
            <person name="O'Malley M.A."/>
            <person name="Stajich J.E."/>
            <person name="Spatafora J.W."/>
            <person name="Visel A."/>
            <person name="Grigoriev I.V."/>
        </authorList>
    </citation>
    <scope>NUCLEOTIDE SEQUENCE [LARGE SCALE GENOMIC DNA]</scope>
    <source>
        <strain evidence="2 3">62-1032</strain>
    </source>
</reference>
<proteinExistence type="predicted"/>
<comment type="caution">
    <text evidence="2">The sequence shown here is derived from an EMBL/GenBank/DDBJ whole genome shotgun (WGS) entry which is preliminary data.</text>
</comment>
<dbReference type="InterPro" id="IPR011990">
    <property type="entry name" value="TPR-like_helical_dom_sf"/>
</dbReference>
<keyword evidence="3" id="KW-1185">Reference proteome</keyword>
<evidence type="ECO:0000313" key="2">
    <source>
        <dbReference type="EMBL" id="ORY41114.1"/>
    </source>
</evidence>
<evidence type="ECO:0000256" key="1">
    <source>
        <dbReference type="SAM" id="MobiDB-lite"/>
    </source>
</evidence>
<accession>A0A1Y2C2K2</accession>